<dbReference type="FunFam" id="3.40.190.10:FF:000035">
    <property type="entry name" value="Molybdate ABC transporter substrate-binding protein"/>
    <property type="match status" value="1"/>
</dbReference>
<accession>A0A1N7MK15</accession>
<dbReference type="PIRSF" id="PIRSF004846">
    <property type="entry name" value="ModA"/>
    <property type="match status" value="1"/>
</dbReference>
<proteinExistence type="inferred from homology"/>
<feature type="signal peptide" evidence="6">
    <location>
        <begin position="1"/>
        <end position="19"/>
    </location>
</feature>
<sequence>MKPRLVPWMPVLIISLLVACSGARSDSHSGETELYILAAASLTDAVQEVRRVYEREHPHAKLVPSFASSGKLQRQIEQGAPADLFISAGEKEMDALIRQGQVVTEDHRSFLHNELVLIVPRNHKRIKGFEHLTQASKIAVGQPKTVPAGEYAKQTLQYMKLWDSLKSRMVFAGDVRQVLTYVETGNVDAGLVYRTDAQTSDRVTVAATAPPGSHRSIIYPMGVVKGSKNREEADRLYDWLDGEKARAIFRNHGFQDVAGR</sequence>
<evidence type="ECO:0000313" key="7">
    <source>
        <dbReference type="EMBL" id="SIS86291.1"/>
    </source>
</evidence>
<name>A0A1N7MK15_9BACL</name>
<evidence type="ECO:0000256" key="3">
    <source>
        <dbReference type="ARBA" id="ARBA00022723"/>
    </source>
</evidence>
<dbReference type="InterPro" id="IPR050682">
    <property type="entry name" value="ModA/WtpA"/>
</dbReference>
<dbReference type="EMBL" id="FTOD01000006">
    <property type="protein sequence ID" value="SIS86291.1"/>
    <property type="molecule type" value="Genomic_DNA"/>
</dbReference>
<dbReference type="Gene3D" id="3.40.190.10">
    <property type="entry name" value="Periplasmic binding protein-like II"/>
    <property type="match status" value="2"/>
</dbReference>
<dbReference type="InterPro" id="IPR005950">
    <property type="entry name" value="ModA"/>
</dbReference>
<dbReference type="InterPro" id="IPR041879">
    <property type="entry name" value="YvgL-like_PBP2"/>
</dbReference>
<feature type="binding site" evidence="5">
    <location>
        <position position="193"/>
    </location>
    <ligand>
        <name>molybdate</name>
        <dbReference type="ChEBI" id="CHEBI:36264"/>
    </ligand>
</feature>
<evidence type="ECO:0000256" key="5">
    <source>
        <dbReference type="PIRSR" id="PIRSR004846-1"/>
    </source>
</evidence>
<evidence type="ECO:0000256" key="2">
    <source>
        <dbReference type="ARBA" id="ARBA00022505"/>
    </source>
</evidence>
<evidence type="ECO:0000256" key="1">
    <source>
        <dbReference type="ARBA" id="ARBA00009175"/>
    </source>
</evidence>
<dbReference type="GO" id="GO:0046872">
    <property type="term" value="F:metal ion binding"/>
    <property type="evidence" value="ECO:0007669"/>
    <property type="project" value="UniProtKB-KW"/>
</dbReference>
<dbReference type="PROSITE" id="PS51257">
    <property type="entry name" value="PROKAR_LIPOPROTEIN"/>
    <property type="match status" value="1"/>
</dbReference>
<feature type="binding site" evidence="5">
    <location>
        <position position="175"/>
    </location>
    <ligand>
        <name>molybdate</name>
        <dbReference type="ChEBI" id="CHEBI:36264"/>
    </ligand>
</feature>
<feature type="binding site" evidence="5">
    <location>
        <position position="41"/>
    </location>
    <ligand>
        <name>molybdate</name>
        <dbReference type="ChEBI" id="CHEBI:36264"/>
    </ligand>
</feature>
<gene>
    <name evidence="7" type="ORF">SAMN05421790_106143</name>
</gene>
<feature type="binding site" evidence="5">
    <location>
        <position position="69"/>
    </location>
    <ligand>
        <name>molybdate</name>
        <dbReference type="ChEBI" id="CHEBI:36264"/>
    </ligand>
</feature>
<protein>
    <submittedName>
        <fullName evidence="7">Molybdate transport system substrate-binding protein</fullName>
    </submittedName>
</protein>
<feature type="chain" id="PRO_5039297306" evidence="6">
    <location>
        <begin position="20"/>
        <end position="260"/>
    </location>
</feature>
<keyword evidence="3 5" id="KW-0479">Metal-binding</keyword>
<dbReference type="PANTHER" id="PTHR30632:SF0">
    <property type="entry name" value="SULFATE-BINDING PROTEIN"/>
    <property type="match status" value="1"/>
</dbReference>
<organism evidence="7 8">
    <name type="scientific">Kroppenstedtia eburnea</name>
    <dbReference type="NCBI Taxonomy" id="714067"/>
    <lineage>
        <taxon>Bacteria</taxon>
        <taxon>Bacillati</taxon>
        <taxon>Bacillota</taxon>
        <taxon>Bacilli</taxon>
        <taxon>Bacillales</taxon>
        <taxon>Thermoactinomycetaceae</taxon>
        <taxon>Kroppenstedtia</taxon>
    </lineage>
</organism>
<evidence type="ECO:0000256" key="6">
    <source>
        <dbReference type="SAM" id="SignalP"/>
    </source>
</evidence>
<reference evidence="8" key="1">
    <citation type="submission" date="2017-01" db="EMBL/GenBank/DDBJ databases">
        <authorList>
            <person name="Varghese N."/>
            <person name="Submissions S."/>
        </authorList>
    </citation>
    <scope>NUCLEOTIDE SEQUENCE [LARGE SCALE GENOMIC DNA]</scope>
    <source>
        <strain evidence="8">DSM 45196</strain>
    </source>
</reference>
<keyword evidence="8" id="KW-1185">Reference proteome</keyword>
<dbReference type="SUPFAM" id="SSF53850">
    <property type="entry name" value="Periplasmic binding protein-like II"/>
    <property type="match status" value="1"/>
</dbReference>
<dbReference type="GO" id="GO:0030973">
    <property type="term" value="F:molybdate ion binding"/>
    <property type="evidence" value="ECO:0007669"/>
    <property type="project" value="UniProtKB-ARBA"/>
</dbReference>
<dbReference type="PANTHER" id="PTHR30632">
    <property type="entry name" value="MOLYBDATE-BINDING PERIPLASMIC PROTEIN"/>
    <property type="match status" value="1"/>
</dbReference>
<dbReference type="NCBIfam" id="TIGR01256">
    <property type="entry name" value="modA"/>
    <property type="match status" value="1"/>
</dbReference>
<evidence type="ECO:0000256" key="4">
    <source>
        <dbReference type="ARBA" id="ARBA00022729"/>
    </source>
</evidence>
<keyword evidence="4 6" id="KW-0732">Signal</keyword>
<evidence type="ECO:0000313" key="8">
    <source>
        <dbReference type="Proteomes" id="UP000186795"/>
    </source>
</evidence>
<dbReference type="Pfam" id="PF13531">
    <property type="entry name" value="SBP_bac_11"/>
    <property type="match status" value="1"/>
</dbReference>
<dbReference type="GO" id="GO:0015689">
    <property type="term" value="P:molybdate ion transport"/>
    <property type="evidence" value="ECO:0007669"/>
    <property type="project" value="InterPro"/>
</dbReference>
<dbReference type="Proteomes" id="UP000186795">
    <property type="component" value="Unassembled WGS sequence"/>
</dbReference>
<dbReference type="CDD" id="cd13537">
    <property type="entry name" value="PBP2_YvgL_like"/>
    <property type="match status" value="1"/>
</dbReference>
<dbReference type="RefSeq" id="WP_076525097.1">
    <property type="nucleotide sequence ID" value="NZ_CP048103.1"/>
</dbReference>
<feature type="binding site" evidence="5">
    <location>
        <position position="148"/>
    </location>
    <ligand>
        <name>molybdate</name>
        <dbReference type="ChEBI" id="CHEBI:36264"/>
    </ligand>
</feature>
<dbReference type="GO" id="GO:1901359">
    <property type="term" value="F:tungstate binding"/>
    <property type="evidence" value="ECO:0007669"/>
    <property type="project" value="UniProtKB-ARBA"/>
</dbReference>
<comment type="similarity">
    <text evidence="1">Belongs to the bacterial solute-binding protein ModA family.</text>
</comment>
<dbReference type="AlphaFoldDB" id="A0A1N7MK15"/>
<keyword evidence="2 5" id="KW-0500">Molybdenum</keyword>